<sequence length="818" mass="89312">MVTKGPHCSFVLLAEFDIDSGAQLTYQFPQPLGADEGLLAHLMLPDGAERHLEDWTIFFLNQTPFNTIAPVLALETPEPSDDHSGTEGSRPELIYVLNLVRTKHDKSVRRGAVVKAMAVCTRHPFIQIFKPVLLLALDDYFANPSQDCLARLFDTINSMDISTAPVMTRFEKLIMRASERKDIFSEKFAPPKVPHMAATPLNGSQGTRTNNQHKTTSSSSSHSSEESIVAKNRNPYNGSAREQSAAKSSTTSLHQQQHHPSSPSDSSFSLGGSAVWVNDDSVILDSQVGLAIGGGPGSVASGSGTLASRGRRSTDASSSSSSGIGTDHTHGVPIPTASDSQLRSGISKDTHFFQTSIIYKEHHLPIKLPLATFPEEVGDYSLIQLIQTFSTPLVTVTGPLHPHLHSNGSLTHPIIILFNALITGKRVLFLGHNIPAGQVANYVLSACALGSGCGVGMRGFIERAFPYAGLAGGEDWASTPAYIAGVTNPILETSIAWDLLMDIGTARVVAHRDIHINFPTTPPAIGPLLTRQAIRAENSGASEEEIARIATRDKETSQKTDFTAKADSFDNIFMEDIISAITSRFGENVVRLRFVEYVVRFVRLASRYEEVTSGTTKLYYPSAALAEGSLGSGVVFPDEAAALKELAANASRIEGWRRTKLHQYCVSDFQVFLATSSIKGFDLAHQLSRLRFGKNVSDVEVELITRKIAENVRSHEQVVELLAHTPLYLGGLQPLSFCLFHQQEVVREATLDIFNELRAHPVGVMFLQTLNHFQRYAYVRQAHAREMRSRDQTQQLIPPLPYAARTPSSRSEVSLGGI</sequence>
<keyword evidence="4" id="KW-1185">Reference proteome</keyword>
<reference evidence="4" key="2">
    <citation type="submission" date="2015-01" db="EMBL/GenBank/DDBJ databases">
        <title>Evolutionary Origins and Diversification of the Mycorrhizal Mutualists.</title>
        <authorList>
            <consortium name="DOE Joint Genome Institute"/>
            <consortium name="Mycorrhizal Genomics Consortium"/>
            <person name="Kohler A."/>
            <person name="Kuo A."/>
            <person name="Nagy L.G."/>
            <person name="Floudas D."/>
            <person name="Copeland A."/>
            <person name="Barry K.W."/>
            <person name="Cichocki N."/>
            <person name="Veneault-Fourrey C."/>
            <person name="LaButti K."/>
            <person name="Lindquist E.A."/>
            <person name="Lipzen A."/>
            <person name="Lundell T."/>
            <person name="Morin E."/>
            <person name="Murat C."/>
            <person name="Riley R."/>
            <person name="Ohm R."/>
            <person name="Sun H."/>
            <person name="Tunlid A."/>
            <person name="Henrissat B."/>
            <person name="Grigoriev I.V."/>
            <person name="Hibbett D.S."/>
            <person name="Martin F."/>
        </authorList>
    </citation>
    <scope>NUCLEOTIDE SEQUENCE [LARGE SCALE GENOMIC DNA]</scope>
    <source>
        <strain evidence="4">Marx 270</strain>
    </source>
</reference>
<dbReference type="GO" id="GO:0005886">
    <property type="term" value="C:plasma membrane"/>
    <property type="evidence" value="ECO:0007669"/>
    <property type="project" value="TreeGrafter"/>
</dbReference>
<dbReference type="EMBL" id="KN831945">
    <property type="protein sequence ID" value="KIO14347.1"/>
    <property type="molecule type" value="Genomic_DNA"/>
</dbReference>
<feature type="compositionally biased region" description="Low complexity" evidence="1">
    <location>
        <begin position="248"/>
        <end position="269"/>
    </location>
</feature>
<dbReference type="AlphaFoldDB" id="A0A0C3KXZ4"/>
<organism evidence="3 4">
    <name type="scientific">Pisolithus tinctorius Marx 270</name>
    <dbReference type="NCBI Taxonomy" id="870435"/>
    <lineage>
        <taxon>Eukaryota</taxon>
        <taxon>Fungi</taxon>
        <taxon>Dikarya</taxon>
        <taxon>Basidiomycota</taxon>
        <taxon>Agaricomycotina</taxon>
        <taxon>Agaricomycetes</taxon>
        <taxon>Agaricomycetidae</taxon>
        <taxon>Boletales</taxon>
        <taxon>Sclerodermatineae</taxon>
        <taxon>Pisolithaceae</taxon>
        <taxon>Pisolithus</taxon>
    </lineage>
</organism>
<dbReference type="InterPro" id="IPR037516">
    <property type="entry name" value="Tripartite_DENN"/>
</dbReference>
<proteinExistence type="predicted"/>
<dbReference type="PANTHER" id="PTHR28245:SF1">
    <property type="entry name" value="ARF3-INTERACTING PROTEIN 1"/>
    <property type="match status" value="1"/>
</dbReference>
<dbReference type="STRING" id="870435.A0A0C3KXZ4"/>
<name>A0A0C3KXZ4_PISTI</name>
<dbReference type="PROSITE" id="PS50211">
    <property type="entry name" value="DENN"/>
    <property type="match status" value="1"/>
</dbReference>
<feature type="region of interest" description="Disordered" evidence="1">
    <location>
        <begin position="185"/>
        <end position="269"/>
    </location>
</feature>
<gene>
    <name evidence="3" type="ORF">M404DRAFT_992620</name>
</gene>
<dbReference type="FunCoup" id="A0A0C3KXZ4">
    <property type="interactions" value="50"/>
</dbReference>
<evidence type="ECO:0000313" key="4">
    <source>
        <dbReference type="Proteomes" id="UP000054217"/>
    </source>
</evidence>
<dbReference type="GO" id="GO:0051666">
    <property type="term" value="P:actin cortical patch localization"/>
    <property type="evidence" value="ECO:0007669"/>
    <property type="project" value="TreeGrafter"/>
</dbReference>
<feature type="compositionally biased region" description="Polar residues" evidence="1">
    <location>
        <begin position="234"/>
        <end position="247"/>
    </location>
</feature>
<feature type="domain" description="UDENN" evidence="2">
    <location>
        <begin position="9"/>
        <end position="697"/>
    </location>
</feature>
<evidence type="ECO:0000256" key="1">
    <source>
        <dbReference type="SAM" id="MobiDB-lite"/>
    </source>
</evidence>
<feature type="compositionally biased region" description="Polar residues" evidence="1">
    <location>
        <begin position="201"/>
        <end position="216"/>
    </location>
</feature>
<accession>A0A0C3KXZ4</accession>
<feature type="compositionally biased region" description="Low complexity" evidence="1">
    <location>
        <begin position="298"/>
        <end position="308"/>
    </location>
</feature>
<reference evidence="3 4" key="1">
    <citation type="submission" date="2014-04" db="EMBL/GenBank/DDBJ databases">
        <authorList>
            <consortium name="DOE Joint Genome Institute"/>
            <person name="Kuo A."/>
            <person name="Kohler A."/>
            <person name="Costa M.D."/>
            <person name="Nagy L.G."/>
            <person name="Floudas D."/>
            <person name="Copeland A."/>
            <person name="Barry K.W."/>
            <person name="Cichocki N."/>
            <person name="Veneault-Fourrey C."/>
            <person name="LaButti K."/>
            <person name="Lindquist E.A."/>
            <person name="Lipzen A."/>
            <person name="Lundell T."/>
            <person name="Morin E."/>
            <person name="Murat C."/>
            <person name="Sun H."/>
            <person name="Tunlid A."/>
            <person name="Henrissat B."/>
            <person name="Grigoriev I.V."/>
            <person name="Hibbett D.S."/>
            <person name="Martin F."/>
            <person name="Nordberg H.P."/>
            <person name="Cantor M.N."/>
            <person name="Hua S.X."/>
        </authorList>
    </citation>
    <scope>NUCLEOTIDE SEQUENCE [LARGE SCALE GENOMIC DNA]</scope>
    <source>
        <strain evidence="3 4">Marx 270</strain>
    </source>
</reference>
<dbReference type="InParanoid" id="A0A0C3KXZ4"/>
<dbReference type="OrthoDB" id="66409at2759"/>
<dbReference type="PANTHER" id="PTHR28245">
    <property type="entry name" value="ARF3-INTERACTING PROTEIN 1"/>
    <property type="match status" value="1"/>
</dbReference>
<feature type="compositionally biased region" description="Low complexity" evidence="1">
    <location>
        <begin position="315"/>
        <end position="326"/>
    </location>
</feature>
<evidence type="ECO:0000313" key="3">
    <source>
        <dbReference type="EMBL" id="KIO14347.1"/>
    </source>
</evidence>
<protein>
    <recommendedName>
        <fullName evidence="2">UDENN domain-containing protein</fullName>
    </recommendedName>
</protein>
<feature type="region of interest" description="Disordered" evidence="1">
    <location>
        <begin position="295"/>
        <end position="342"/>
    </location>
</feature>
<evidence type="ECO:0000259" key="2">
    <source>
        <dbReference type="PROSITE" id="PS50211"/>
    </source>
</evidence>
<dbReference type="Pfam" id="PF08616">
    <property type="entry name" value="SPA"/>
    <property type="match status" value="1"/>
</dbReference>
<dbReference type="InterPro" id="IPR012860">
    <property type="entry name" value="Afi1_N"/>
</dbReference>
<dbReference type="Proteomes" id="UP000054217">
    <property type="component" value="Unassembled WGS sequence"/>
</dbReference>
<dbReference type="InterPro" id="IPR052809">
    <property type="entry name" value="Actin_polarity_regulatory"/>
</dbReference>
<dbReference type="Pfam" id="PF07792">
    <property type="entry name" value="Afi1"/>
    <property type="match status" value="1"/>
</dbReference>
<dbReference type="HOGENOM" id="CLU_009044_1_0_1"/>